<keyword evidence="2" id="KW-1185">Reference proteome</keyword>
<accession>A0A8J5N7Q2</accession>
<comment type="caution">
    <text evidence="1">The sequence shown here is derived from an EMBL/GenBank/DDBJ whole genome shotgun (WGS) entry which is preliminary data.</text>
</comment>
<name>A0A8J5N7Q2_HOMAM</name>
<gene>
    <name evidence="1" type="ORF">Hamer_G015737</name>
</gene>
<reference evidence="1" key="1">
    <citation type="journal article" date="2021" name="Sci. Adv.">
        <title>The American lobster genome reveals insights on longevity, neural, and immune adaptations.</title>
        <authorList>
            <person name="Polinski J.M."/>
            <person name="Zimin A.V."/>
            <person name="Clark K.F."/>
            <person name="Kohn A.B."/>
            <person name="Sadowski N."/>
            <person name="Timp W."/>
            <person name="Ptitsyn A."/>
            <person name="Khanna P."/>
            <person name="Romanova D.Y."/>
            <person name="Williams P."/>
            <person name="Greenwood S.J."/>
            <person name="Moroz L.L."/>
            <person name="Walt D.R."/>
            <person name="Bodnar A.G."/>
        </authorList>
    </citation>
    <scope>NUCLEOTIDE SEQUENCE</scope>
    <source>
        <strain evidence="1">GMGI-L3</strain>
    </source>
</reference>
<dbReference type="Proteomes" id="UP000747542">
    <property type="component" value="Unassembled WGS sequence"/>
</dbReference>
<proteinExistence type="predicted"/>
<evidence type="ECO:0000313" key="1">
    <source>
        <dbReference type="EMBL" id="KAG7174609.1"/>
    </source>
</evidence>
<dbReference type="AlphaFoldDB" id="A0A8J5N7Q2"/>
<dbReference type="EMBL" id="JAHLQT010007499">
    <property type="protein sequence ID" value="KAG7174609.1"/>
    <property type="molecule type" value="Genomic_DNA"/>
</dbReference>
<organism evidence="1 2">
    <name type="scientific">Homarus americanus</name>
    <name type="common">American lobster</name>
    <dbReference type="NCBI Taxonomy" id="6706"/>
    <lineage>
        <taxon>Eukaryota</taxon>
        <taxon>Metazoa</taxon>
        <taxon>Ecdysozoa</taxon>
        <taxon>Arthropoda</taxon>
        <taxon>Crustacea</taxon>
        <taxon>Multicrustacea</taxon>
        <taxon>Malacostraca</taxon>
        <taxon>Eumalacostraca</taxon>
        <taxon>Eucarida</taxon>
        <taxon>Decapoda</taxon>
        <taxon>Pleocyemata</taxon>
        <taxon>Astacidea</taxon>
        <taxon>Nephropoidea</taxon>
        <taxon>Nephropidae</taxon>
        <taxon>Homarus</taxon>
    </lineage>
</organism>
<protein>
    <submittedName>
        <fullName evidence="1">Uncharacterized protein</fullName>
    </submittedName>
</protein>
<evidence type="ECO:0000313" key="2">
    <source>
        <dbReference type="Proteomes" id="UP000747542"/>
    </source>
</evidence>
<sequence>MRQEPYTPDQFIVGDVPAWQLLCGGCIKTSLPGPPPVSLPSSTLTPKYIWTRAGWLPYTPGECVTGLRSAAHVICCTILMDAFVGSLQTVTIGQQYKAELTDVFVGD</sequence>